<name>A0A369QLU8_9BACT</name>
<evidence type="ECO:0008006" key="3">
    <source>
        <dbReference type="Google" id="ProtNLM"/>
    </source>
</evidence>
<keyword evidence="2" id="KW-1185">Reference proteome</keyword>
<organism evidence="1 2">
    <name type="scientific">Adhaeribacter pallidiroseus</name>
    <dbReference type="NCBI Taxonomy" id="2072847"/>
    <lineage>
        <taxon>Bacteria</taxon>
        <taxon>Pseudomonadati</taxon>
        <taxon>Bacteroidota</taxon>
        <taxon>Cytophagia</taxon>
        <taxon>Cytophagales</taxon>
        <taxon>Hymenobacteraceae</taxon>
        <taxon>Adhaeribacter</taxon>
    </lineage>
</organism>
<gene>
    <name evidence="1" type="ORF">AHMF7616_04544</name>
</gene>
<dbReference type="EMBL" id="QASA01000001">
    <property type="protein sequence ID" value="RDC65913.1"/>
    <property type="molecule type" value="Genomic_DNA"/>
</dbReference>
<reference evidence="1 2" key="1">
    <citation type="submission" date="2018-04" db="EMBL/GenBank/DDBJ databases">
        <title>Adhaeribacter sp. HMF7616 genome sequencing and assembly.</title>
        <authorList>
            <person name="Kang H."/>
            <person name="Kang J."/>
            <person name="Cha I."/>
            <person name="Kim H."/>
            <person name="Joh K."/>
        </authorList>
    </citation>
    <scope>NUCLEOTIDE SEQUENCE [LARGE SCALE GENOMIC DNA]</scope>
    <source>
        <strain evidence="1 2">HMF7616</strain>
    </source>
</reference>
<evidence type="ECO:0000313" key="2">
    <source>
        <dbReference type="Proteomes" id="UP000253919"/>
    </source>
</evidence>
<dbReference type="Proteomes" id="UP000253919">
    <property type="component" value="Unassembled WGS sequence"/>
</dbReference>
<comment type="caution">
    <text evidence="1">The sequence shown here is derived from an EMBL/GenBank/DDBJ whole genome shotgun (WGS) entry which is preliminary data.</text>
</comment>
<protein>
    <recommendedName>
        <fullName evidence="3">AP2/ERF domain-containing protein</fullName>
    </recommendedName>
</protein>
<sequence length="82" mass="9632">MRARIKEYLPSSLHPEGMKSHKFHIDEKGDEVYGKISSIWLENGKWHYWVEILNNGPINYNKGVCNTKDQAISKMHDYINQV</sequence>
<evidence type="ECO:0000313" key="1">
    <source>
        <dbReference type="EMBL" id="RDC65913.1"/>
    </source>
</evidence>
<dbReference type="RefSeq" id="WP_147275754.1">
    <property type="nucleotide sequence ID" value="NZ_QASA01000001.1"/>
</dbReference>
<dbReference type="AlphaFoldDB" id="A0A369QLU8"/>
<accession>A0A369QLU8</accession>
<proteinExistence type="predicted"/>